<dbReference type="InterPro" id="IPR001288">
    <property type="entry name" value="Translation_initiation_fac_3"/>
</dbReference>
<evidence type="ECO:0000256" key="1">
    <source>
        <dbReference type="ARBA" id="ARBA00005439"/>
    </source>
</evidence>
<accession>A0A9N8W2X5</accession>
<dbReference type="GO" id="GO:0003743">
    <property type="term" value="F:translation initiation factor activity"/>
    <property type="evidence" value="ECO:0007669"/>
    <property type="project" value="UniProtKB-KW"/>
</dbReference>
<protein>
    <submittedName>
        <fullName evidence="6">2847_t:CDS:1</fullName>
    </submittedName>
</protein>
<comment type="similarity">
    <text evidence="1">Belongs to the IF-3 family.</text>
</comment>
<dbReference type="PANTHER" id="PTHR10938">
    <property type="entry name" value="TRANSLATION INITIATION FACTOR IF-3"/>
    <property type="match status" value="1"/>
</dbReference>
<sequence length="237" mass="27560">MMQAIHPFKPHSRCFLSRSLTYSSLSCIIHAKQRTLSTSTALFVHSIPRNLRDEEINARQIRFVNAEGRMEGVRGLSEVLKSMDRDKYWLVEVSRDPDNPTIPICKLVDKKLEYEKIKAQKLKNKPRSAANVHKELVMTWNVSDHDFKRKLEQAQEFLDKGNRVKLSIRPKGRFRSEVDTEKKMKKLVMDALFDCCKEYKDPVMHQGTLTFEMLGKGLIIHKKHENEKSDETEESTG</sequence>
<dbReference type="PANTHER" id="PTHR10938:SF0">
    <property type="entry name" value="TRANSLATION INITIATION FACTOR IF-3, MITOCHONDRIAL"/>
    <property type="match status" value="1"/>
</dbReference>
<reference evidence="6" key="1">
    <citation type="submission" date="2021-06" db="EMBL/GenBank/DDBJ databases">
        <authorList>
            <person name="Kallberg Y."/>
            <person name="Tangrot J."/>
            <person name="Rosling A."/>
        </authorList>
    </citation>
    <scope>NUCLEOTIDE SEQUENCE</scope>
    <source>
        <strain evidence="6">IA702</strain>
    </source>
</reference>
<comment type="caution">
    <text evidence="6">The sequence shown here is derived from an EMBL/GenBank/DDBJ whole genome shotgun (WGS) entry which is preliminary data.</text>
</comment>
<evidence type="ECO:0000313" key="6">
    <source>
        <dbReference type="EMBL" id="CAG8470251.1"/>
    </source>
</evidence>
<feature type="domain" description="Translation initiation factor 3 N-terminal" evidence="5">
    <location>
        <begin position="53"/>
        <end position="121"/>
    </location>
</feature>
<dbReference type="GO" id="GO:0043022">
    <property type="term" value="F:ribosome binding"/>
    <property type="evidence" value="ECO:0007669"/>
    <property type="project" value="TreeGrafter"/>
</dbReference>
<dbReference type="InterPro" id="IPR019814">
    <property type="entry name" value="Translation_initiation_fac_3_N"/>
</dbReference>
<dbReference type="NCBIfam" id="TIGR00168">
    <property type="entry name" value="infC"/>
    <property type="match status" value="1"/>
</dbReference>
<evidence type="ECO:0000256" key="2">
    <source>
        <dbReference type="ARBA" id="ARBA00022540"/>
    </source>
</evidence>
<dbReference type="GO" id="GO:0070124">
    <property type="term" value="P:mitochondrial translational initiation"/>
    <property type="evidence" value="ECO:0007669"/>
    <property type="project" value="TreeGrafter"/>
</dbReference>
<feature type="domain" description="Translation initiation factor 3 C-terminal" evidence="4">
    <location>
        <begin position="134"/>
        <end position="210"/>
    </location>
</feature>
<evidence type="ECO:0000313" key="7">
    <source>
        <dbReference type="Proteomes" id="UP000789572"/>
    </source>
</evidence>
<dbReference type="SUPFAM" id="SSF54364">
    <property type="entry name" value="Translation initiation factor IF3, N-terminal domain"/>
    <property type="match status" value="1"/>
</dbReference>
<dbReference type="GO" id="GO:0005739">
    <property type="term" value="C:mitochondrion"/>
    <property type="evidence" value="ECO:0007669"/>
    <property type="project" value="TreeGrafter"/>
</dbReference>
<dbReference type="Gene3D" id="3.10.20.80">
    <property type="entry name" value="Translation initiation factor 3 (IF-3), N-terminal domain"/>
    <property type="match status" value="1"/>
</dbReference>
<dbReference type="Pfam" id="PF00707">
    <property type="entry name" value="IF3_C"/>
    <property type="match status" value="1"/>
</dbReference>
<dbReference type="OrthoDB" id="21573at2759"/>
<dbReference type="InterPro" id="IPR036787">
    <property type="entry name" value="T_IF-3_N_sf"/>
</dbReference>
<gene>
    <name evidence="6" type="ORF">POCULU_LOCUS1006</name>
</gene>
<keyword evidence="3" id="KW-0648">Protein biosynthesis</keyword>
<dbReference type="SUPFAM" id="SSF55200">
    <property type="entry name" value="Translation initiation factor IF3, C-terminal domain"/>
    <property type="match status" value="1"/>
</dbReference>
<dbReference type="Pfam" id="PF05198">
    <property type="entry name" value="IF3_N"/>
    <property type="match status" value="1"/>
</dbReference>
<dbReference type="Proteomes" id="UP000789572">
    <property type="component" value="Unassembled WGS sequence"/>
</dbReference>
<evidence type="ECO:0000259" key="5">
    <source>
        <dbReference type="Pfam" id="PF05198"/>
    </source>
</evidence>
<proteinExistence type="inferred from homology"/>
<keyword evidence="2" id="KW-0396">Initiation factor</keyword>
<dbReference type="GO" id="GO:0032790">
    <property type="term" value="P:ribosome disassembly"/>
    <property type="evidence" value="ECO:0007669"/>
    <property type="project" value="TreeGrafter"/>
</dbReference>
<keyword evidence="7" id="KW-1185">Reference proteome</keyword>
<dbReference type="EMBL" id="CAJVPJ010000064">
    <property type="protein sequence ID" value="CAG8470251.1"/>
    <property type="molecule type" value="Genomic_DNA"/>
</dbReference>
<dbReference type="AlphaFoldDB" id="A0A9N8W2X5"/>
<dbReference type="InterPro" id="IPR019815">
    <property type="entry name" value="Translation_initiation_fac_3_C"/>
</dbReference>
<name>A0A9N8W2X5_9GLOM</name>
<evidence type="ECO:0000256" key="3">
    <source>
        <dbReference type="ARBA" id="ARBA00022917"/>
    </source>
</evidence>
<dbReference type="InterPro" id="IPR036788">
    <property type="entry name" value="T_IF-3_C_sf"/>
</dbReference>
<evidence type="ECO:0000259" key="4">
    <source>
        <dbReference type="Pfam" id="PF00707"/>
    </source>
</evidence>
<dbReference type="Gene3D" id="3.30.110.10">
    <property type="entry name" value="Translation initiation factor 3 (IF-3), C-terminal domain"/>
    <property type="match status" value="1"/>
</dbReference>
<organism evidence="6 7">
    <name type="scientific">Paraglomus occultum</name>
    <dbReference type="NCBI Taxonomy" id="144539"/>
    <lineage>
        <taxon>Eukaryota</taxon>
        <taxon>Fungi</taxon>
        <taxon>Fungi incertae sedis</taxon>
        <taxon>Mucoromycota</taxon>
        <taxon>Glomeromycotina</taxon>
        <taxon>Glomeromycetes</taxon>
        <taxon>Paraglomerales</taxon>
        <taxon>Paraglomeraceae</taxon>
        <taxon>Paraglomus</taxon>
    </lineage>
</organism>